<dbReference type="Pfam" id="PF10825">
    <property type="entry name" value="DUF2752"/>
    <property type="match status" value="1"/>
</dbReference>
<feature type="transmembrane region" description="Helical" evidence="1">
    <location>
        <begin position="273"/>
        <end position="292"/>
    </location>
</feature>
<dbReference type="AlphaFoldDB" id="A0AAE3VHJ2"/>
<name>A0AAE3VHJ2_9BACT</name>
<evidence type="ECO:0000313" key="2">
    <source>
        <dbReference type="EMBL" id="MDQ0290284.1"/>
    </source>
</evidence>
<organism evidence="2 3">
    <name type="scientific">Oligosphaera ethanolica</name>
    <dbReference type="NCBI Taxonomy" id="760260"/>
    <lineage>
        <taxon>Bacteria</taxon>
        <taxon>Pseudomonadati</taxon>
        <taxon>Lentisphaerota</taxon>
        <taxon>Oligosphaeria</taxon>
        <taxon>Oligosphaerales</taxon>
        <taxon>Oligosphaeraceae</taxon>
        <taxon>Oligosphaera</taxon>
    </lineage>
</organism>
<keyword evidence="3" id="KW-1185">Reference proteome</keyword>
<feature type="transmembrane region" description="Helical" evidence="1">
    <location>
        <begin position="207"/>
        <end position="228"/>
    </location>
</feature>
<evidence type="ECO:0000256" key="1">
    <source>
        <dbReference type="SAM" id="Phobius"/>
    </source>
</evidence>
<dbReference type="Proteomes" id="UP001238163">
    <property type="component" value="Unassembled WGS sequence"/>
</dbReference>
<gene>
    <name evidence="2" type="ORF">J3R75_002391</name>
</gene>
<dbReference type="InterPro" id="IPR021215">
    <property type="entry name" value="DUF2752"/>
</dbReference>
<dbReference type="PANTHER" id="PTHR30087:SF0">
    <property type="entry name" value="INNER MEMBRANE PROTEIN"/>
    <property type="match status" value="1"/>
</dbReference>
<proteinExistence type="predicted"/>
<reference evidence="2" key="1">
    <citation type="submission" date="2023-07" db="EMBL/GenBank/DDBJ databases">
        <title>Genomic Encyclopedia of Type Strains, Phase IV (KMG-IV): sequencing the most valuable type-strain genomes for metagenomic binning, comparative biology and taxonomic classification.</title>
        <authorList>
            <person name="Goeker M."/>
        </authorList>
    </citation>
    <scope>NUCLEOTIDE SEQUENCE</scope>
    <source>
        <strain evidence="2">DSM 24202</strain>
    </source>
</reference>
<protein>
    <submittedName>
        <fullName evidence="2">Uncharacterized protein YbbK (DUF523 family)</fullName>
    </submittedName>
</protein>
<accession>A0AAE3VHJ2</accession>
<dbReference type="RefSeq" id="WP_307261722.1">
    <property type="nucleotide sequence ID" value="NZ_JAUSVL010000001.1"/>
</dbReference>
<dbReference type="Pfam" id="PF04463">
    <property type="entry name" value="2-thiour_desulf"/>
    <property type="match status" value="1"/>
</dbReference>
<evidence type="ECO:0000313" key="3">
    <source>
        <dbReference type="Proteomes" id="UP001238163"/>
    </source>
</evidence>
<dbReference type="PANTHER" id="PTHR30087">
    <property type="entry name" value="INNER MEMBRANE PROTEIN"/>
    <property type="match status" value="1"/>
</dbReference>
<keyword evidence="1" id="KW-1133">Transmembrane helix</keyword>
<sequence>MAKPRVGISACLLGRNTRYDGRAKGAPELIAALAPDVEWVPLCPETDAGLGVPRPPMDLYRLADGRIAAITPEGHDCTPQLDAWIAATLPALRRGGLDGAILKARSPSCAIGTALLHDGVPGQNGNPGLATYSASAGEGAPKSVGGTASDGASAPGVFCDGLFAAALKRDIPELSLAEDEDLRSAAQRELFLARLRVHQRLRRDRRWLLVILALLLALLAFMLSSPALSRYLPPCPLHYLSHGRLTCPGCGFTRGWQALLAGDWRGAGVYHPFAFRLLPLLALVALGHGLLCRWQRRRWPWSQWLWTALGAWLAAWLLTLRG</sequence>
<comment type="caution">
    <text evidence="2">The sequence shown here is derived from an EMBL/GenBank/DDBJ whole genome shotgun (WGS) entry which is preliminary data.</text>
</comment>
<keyword evidence="1" id="KW-0472">Membrane</keyword>
<dbReference type="EMBL" id="JAUSVL010000001">
    <property type="protein sequence ID" value="MDQ0290284.1"/>
    <property type="molecule type" value="Genomic_DNA"/>
</dbReference>
<feature type="transmembrane region" description="Helical" evidence="1">
    <location>
        <begin position="304"/>
        <end position="320"/>
    </location>
</feature>
<dbReference type="InterPro" id="IPR007553">
    <property type="entry name" value="2-thiour_desulf"/>
</dbReference>
<keyword evidence="1" id="KW-0812">Transmembrane</keyword>